<proteinExistence type="predicted"/>
<dbReference type="AlphaFoldDB" id="F4LUZ5"/>
<dbReference type="EMBL" id="HF563609">
    <property type="protein sequence ID" value="CCP26237.1"/>
    <property type="molecule type" value="Genomic_DNA"/>
</dbReference>
<keyword evidence="2" id="KW-1185">Reference proteome</keyword>
<name>F4LUZ5_TEPAE</name>
<dbReference type="PANTHER" id="PTHR39324:SF1">
    <property type="entry name" value="CALCIUM DODECIN"/>
    <property type="match status" value="1"/>
</dbReference>
<accession>L0S364</accession>
<dbReference type="SUPFAM" id="SSF89807">
    <property type="entry name" value="Dodecin-like"/>
    <property type="match status" value="1"/>
</dbReference>
<organism evidence="1 2">
    <name type="scientific">Tepidanaerobacter acetatoxydans (strain DSM 21804 / JCM 16047 / Re1)</name>
    <dbReference type="NCBI Taxonomy" id="1209989"/>
    <lineage>
        <taxon>Bacteria</taxon>
        <taxon>Bacillati</taxon>
        <taxon>Bacillota</taxon>
        <taxon>Clostridia</taxon>
        <taxon>Thermosediminibacterales</taxon>
        <taxon>Tepidanaerobacteraceae</taxon>
        <taxon>Tepidanaerobacter</taxon>
    </lineage>
</organism>
<sequence length="70" mass="7666">MTVKVLELVGESKNSWQEAVQNAVEDANKTIRNITGVEVLNNTANVQNGKIVEYKSNVQIAFKVDGTTES</sequence>
<dbReference type="STRING" id="1209989.TepRe1_1375"/>
<dbReference type="PATRIC" id="fig|1209989.3.peg.1688"/>
<dbReference type="PANTHER" id="PTHR39324">
    <property type="entry name" value="CALCIUM DODECIN"/>
    <property type="match status" value="1"/>
</dbReference>
<dbReference type="RefSeq" id="WP_013778444.1">
    <property type="nucleotide sequence ID" value="NC_015519.1"/>
</dbReference>
<dbReference type="KEGG" id="tep:TepRe1_1375"/>
<evidence type="ECO:0000313" key="2">
    <source>
        <dbReference type="Proteomes" id="UP000010802"/>
    </source>
</evidence>
<gene>
    <name evidence="1" type="ordered locus">TEPIRE1_1487</name>
</gene>
<accession>F4LUZ5</accession>
<dbReference type="InterPro" id="IPR036694">
    <property type="entry name" value="Dodecin-like_sf"/>
</dbReference>
<dbReference type="Gene3D" id="3.30.1660.10">
    <property type="entry name" value="Flavin-binding protein dodecin"/>
    <property type="match status" value="1"/>
</dbReference>
<dbReference type="eggNOG" id="COG3360">
    <property type="taxonomic scope" value="Bacteria"/>
</dbReference>
<evidence type="ECO:0008006" key="3">
    <source>
        <dbReference type="Google" id="ProtNLM"/>
    </source>
</evidence>
<dbReference type="HOGENOM" id="CLU_161196_3_1_9"/>
<reference evidence="2" key="1">
    <citation type="journal article" date="2013" name="Genome Announc.">
        <title>First genome sequence of a syntrophic acetate-oxidizing bacterium, Tepidanaerobacter acetatoxydans strain Re1.</title>
        <authorList>
            <person name="Manzoor S."/>
            <person name="Bongcam-Rudloff E."/>
            <person name="Schnurer A."/>
            <person name="Muller B."/>
        </authorList>
    </citation>
    <scope>NUCLEOTIDE SEQUENCE [LARGE SCALE GENOMIC DNA]</scope>
    <source>
        <strain evidence="2">Re1</strain>
    </source>
</reference>
<dbReference type="Proteomes" id="UP000010802">
    <property type="component" value="Chromosome"/>
</dbReference>
<dbReference type="KEGG" id="tae:TepiRe1_1487"/>
<dbReference type="Pfam" id="PF07311">
    <property type="entry name" value="Dodecin"/>
    <property type="match status" value="1"/>
</dbReference>
<evidence type="ECO:0000313" key="1">
    <source>
        <dbReference type="EMBL" id="CCP26237.1"/>
    </source>
</evidence>
<dbReference type="InterPro" id="IPR025543">
    <property type="entry name" value="Dodecin-like"/>
</dbReference>
<dbReference type="InterPro" id="IPR009923">
    <property type="entry name" value="Dodecin"/>
</dbReference>
<protein>
    <recommendedName>
        <fullName evidence="3">Dodecin</fullName>
    </recommendedName>
</protein>
<dbReference type="OrthoDB" id="1707990at2"/>